<protein>
    <submittedName>
        <fullName evidence="2">Uncharacterized protein</fullName>
    </submittedName>
</protein>
<reference evidence="2 3" key="1">
    <citation type="submission" date="2021-01" db="EMBL/GenBank/DDBJ databases">
        <title>Whole genome shotgun sequence of Actinoplanes humidus NBRC 14915.</title>
        <authorList>
            <person name="Komaki H."/>
            <person name="Tamura T."/>
        </authorList>
    </citation>
    <scope>NUCLEOTIDE SEQUENCE [LARGE SCALE GENOMIC DNA]</scope>
    <source>
        <strain evidence="2 3">NBRC 14915</strain>
    </source>
</reference>
<comment type="caution">
    <text evidence="2">The sequence shown here is derived from an EMBL/GenBank/DDBJ whole genome shotgun (WGS) entry which is preliminary data.</text>
</comment>
<sequence length="81" mass="8931">MSAGLAAQPATPELTAGGDPREPPSPVPYCLVAHETGGTNLVRSVAFLLNRPHRVAIQPIVATWVSWLIRSGTRWQIWHWH</sequence>
<organism evidence="2 3">
    <name type="scientific">Winogradskya humida</name>
    <dbReference type="NCBI Taxonomy" id="113566"/>
    <lineage>
        <taxon>Bacteria</taxon>
        <taxon>Bacillati</taxon>
        <taxon>Actinomycetota</taxon>
        <taxon>Actinomycetes</taxon>
        <taxon>Micromonosporales</taxon>
        <taxon>Micromonosporaceae</taxon>
        <taxon>Winogradskya</taxon>
    </lineage>
</organism>
<keyword evidence="3" id="KW-1185">Reference proteome</keyword>
<name>A0ABQ3ZPA3_9ACTN</name>
<evidence type="ECO:0000313" key="2">
    <source>
        <dbReference type="EMBL" id="GIE20419.1"/>
    </source>
</evidence>
<evidence type="ECO:0000313" key="3">
    <source>
        <dbReference type="Proteomes" id="UP000603200"/>
    </source>
</evidence>
<feature type="region of interest" description="Disordered" evidence="1">
    <location>
        <begin position="1"/>
        <end position="27"/>
    </location>
</feature>
<proteinExistence type="predicted"/>
<dbReference type="Proteomes" id="UP000603200">
    <property type="component" value="Unassembled WGS sequence"/>
</dbReference>
<dbReference type="EMBL" id="BOMN01000041">
    <property type="protein sequence ID" value="GIE20419.1"/>
    <property type="molecule type" value="Genomic_DNA"/>
</dbReference>
<accession>A0ABQ3ZPA3</accession>
<gene>
    <name evidence="2" type="ORF">Ahu01nite_035210</name>
</gene>
<evidence type="ECO:0000256" key="1">
    <source>
        <dbReference type="SAM" id="MobiDB-lite"/>
    </source>
</evidence>